<dbReference type="AlphaFoldDB" id="A0A1H4T776"/>
<dbReference type="OrthoDB" id="3669152at2"/>
<keyword evidence="1" id="KW-0472">Membrane</keyword>
<proteinExistence type="predicted"/>
<name>A0A1H4T776_9PSEU</name>
<feature type="transmembrane region" description="Helical" evidence="1">
    <location>
        <begin position="66"/>
        <end position="90"/>
    </location>
</feature>
<accession>A0A1H4T776</accession>
<feature type="transmembrane region" description="Helical" evidence="1">
    <location>
        <begin position="279"/>
        <end position="302"/>
    </location>
</feature>
<dbReference type="Proteomes" id="UP000199622">
    <property type="component" value="Unassembled WGS sequence"/>
</dbReference>
<organism evidence="2 3">
    <name type="scientific">Amycolatopsis tolypomycina</name>
    <dbReference type="NCBI Taxonomy" id="208445"/>
    <lineage>
        <taxon>Bacteria</taxon>
        <taxon>Bacillati</taxon>
        <taxon>Actinomycetota</taxon>
        <taxon>Actinomycetes</taxon>
        <taxon>Pseudonocardiales</taxon>
        <taxon>Pseudonocardiaceae</taxon>
        <taxon>Amycolatopsis</taxon>
    </lineage>
</organism>
<dbReference type="EMBL" id="FNSO01000004">
    <property type="protein sequence ID" value="SEC52217.1"/>
    <property type="molecule type" value="Genomic_DNA"/>
</dbReference>
<gene>
    <name evidence="2" type="ORF">SAMN04489727_4057</name>
</gene>
<keyword evidence="1" id="KW-1133">Transmembrane helix</keyword>
<sequence length="425" mass="45384">MARWTRLPRAIAAGYSRSWRQLTSVGERHTDVLPALVLVSAVVAVPVTGLVRLLQTFTVTSPDPVTAVLGVLPGALLSVAGLGAVLWAFGNVKQAATRAYGVGLLASVLTPLLTIEATAGVVTVLWRHGALAARPGSGPGLWASERYFVWHALDAVPFLEIEDTFAWPEPAELSGTAAGTIVVALKVVLLLPMARLLVSAYWWVRNRESTLTGEDFGDDVAALPAVWTLLLALPAYAGAWFLWPPESPLARWLRDHVPQSVDVARVRVPLGWVLPAAQWLVLAVLLVVCGFFGLWVITAAFFRHNSAWWALVAVAGVLLWAHLALVLTASAVLLSVRSGIAAAVPPLPADAPVTVGVGDQLWGFANAVPGLDITQTTHWTRRHVFTGWPVGVLTLGFRLAALFAVLGLVWLVARLPGLVRPRAGT</sequence>
<evidence type="ECO:0000313" key="3">
    <source>
        <dbReference type="Proteomes" id="UP000199622"/>
    </source>
</evidence>
<feature type="transmembrane region" description="Helical" evidence="1">
    <location>
        <begin position="309"/>
        <end position="336"/>
    </location>
</feature>
<feature type="transmembrane region" description="Helical" evidence="1">
    <location>
        <begin position="32"/>
        <end position="54"/>
    </location>
</feature>
<feature type="transmembrane region" description="Helical" evidence="1">
    <location>
        <begin position="225"/>
        <end position="243"/>
    </location>
</feature>
<dbReference type="RefSeq" id="WP_091309640.1">
    <property type="nucleotide sequence ID" value="NZ_FNSO01000004.1"/>
</dbReference>
<feature type="transmembrane region" description="Helical" evidence="1">
    <location>
        <begin position="102"/>
        <end position="126"/>
    </location>
</feature>
<feature type="transmembrane region" description="Helical" evidence="1">
    <location>
        <begin position="177"/>
        <end position="204"/>
    </location>
</feature>
<protein>
    <submittedName>
        <fullName evidence="2">Uncharacterized protein</fullName>
    </submittedName>
</protein>
<evidence type="ECO:0000313" key="2">
    <source>
        <dbReference type="EMBL" id="SEC52217.1"/>
    </source>
</evidence>
<feature type="transmembrane region" description="Helical" evidence="1">
    <location>
        <begin position="388"/>
        <end position="413"/>
    </location>
</feature>
<keyword evidence="1" id="KW-0812">Transmembrane</keyword>
<reference evidence="3" key="1">
    <citation type="submission" date="2016-10" db="EMBL/GenBank/DDBJ databases">
        <authorList>
            <person name="Varghese N."/>
            <person name="Submissions S."/>
        </authorList>
    </citation>
    <scope>NUCLEOTIDE SEQUENCE [LARGE SCALE GENOMIC DNA]</scope>
    <source>
        <strain evidence="3">DSM 44544</strain>
    </source>
</reference>
<evidence type="ECO:0000256" key="1">
    <source>
        <dbReference type="SAM" id="Phobius"/>
    </source>
</evidence>
<keyword evidence="3" id="KW-1185">Reference proteome</keyword>